<sequence>MREHFPFEQTRLAKNFGVLNEEETKWRVQKQVKLFFDNVLNMTVIMMECHGMRTIEESESQSTIEEFYFTFCHVANYWKQ</sequence>
<organism evidence="1 2">
    <name type="scientific">Caenorhabditis japonica</name>
    <dbReference type="NCBI Taxonomy" id="281687"/>
    <lineage>
        <taxon>Eukaryota</taxon>
        <taxon>Metazoa</taxon>
        <taxon>Ecdysozoa</taxon>
        <taxon>Nematoda</taxon>
        <taxon>Chromadorea</taxon>
        <taxon>Rhabditida</taxon>
        <taxon>Rhabditina</taxon>
        <taxon>Rhabditomorpha</taxon>
        <taxon>Rhabditoidea</taxon>
        <taxon>Rhabditidae</taxon>
        <taxon>Peloderinae</taxon>
        <taxon>Caenorhabditis</taxon>
    </lineage>
</organism>
<dbReference type="EnsemblMetazoa" id="CJA34836.1">
    <property type="protein sequence ID" value="CJA34836.1"/>
    <property type="gene ID" value="WBGene00210683"/>
</dbReference>
<reference evidence="1" key="2">
    <citation type="submission" date="2022-06" db="UniProtKB">
        <authorList>
            <consortium name="EnsemblMetazoa"/>
        </authorList>
    </citation>
    <scope>IDENTIFICATION</scope>
    <source>
        <strain evidence="1">DF5081</strain>
    </source>
</reference>
<reference evidence="2" key="1">
    <citation type="submission" date="2010-08" db="EMBL/GenBank/DDBJ databases">
        <authorList>
            <consortium name="Caenorhabditis japonica Sequencing Consortium"/>
            <person name="Wilson R.K."/>
        </authorList>
    </citation>
    <scope>NUCLEOTIDE SEQUENCE [LARGE SCALE GENOMIC DNA]</scope>
    <source>
        <strain evidence="2">DF5081</strain>
    </source>
</reference>
<evidence type="ECO:0000313" key="2">
    <source>
        <dbReference type="Proteomes" id="UP000005237"/>
    </source>
</evidence>
<name>A0A8R1IHB7_CAEJA</name>
<protein>
    <submittedName>
        <fullName evidence="1">Uncharacterized protein</fullName>
    </submittedName>
</protein>
<proteinExistence type="predicted"/>
<evidence type="ECO:0000313" key="1">
    <source>
        <dbReference type="EnsemblMetazoa" id="CJA34836.1"/>
    </source>
</evidence>
<accession>A0A8R1IHB7</accession>
<dbReference type="Proteomes" id="UP000005237">
    <property type="component" value="Unassembled WGS sequence"/>
</dbReference>
<keyword evidence="2" id="KW-1185">Reference proteome</keyword>
<dbReference type="AlphaFoldDB" id="A0A8R1IHB7"/>